<gene>
    <name evidence="1" type="ORF">D7X32_44515</name>
</gene>
<dbReference type="EMBL" id="RAWE01000468">
    <property type="protein sequence ID" value="RKG92224.1"/>
    <property type="molecule type" value="Genomic_DNA"/>
</dbReference>
<protein>
    <submittedName>
        <fullName evidence="1">DUF192 domain-containing protein</fullName>
    </submittedName>
</protein>
<evidence type="ECO:0000313" key="1">
    <source>
        <dbReference type="EMBL" id="RKG92224.1"/>
    </source>
</evidence>
<reference evidence="2" key="1">
    <citation type="submission" date="2018-09" db="EMBL/GenBank/DDBJ databases">
        <authorList>
            <person name="Livingstone P.G."/>
            <person name="Whitworth D.E."/>
        </authorList>
    </citation>
    <scope>NUCLEOTIDE SEQUENCE [LARGE SCALE GENOMIC DNA]</scope>
    <source>
        <strain evidence="2">CA043D</strain>
    </source>
</reference>
<proteinExistence type="predicted"/>
<sequence length="125" mass="13914">MHWRVTNETRQRLLADRAERAESFVQRFQGLMGRASLPMGGGMHIEPCNSIHTFFMRIPIDVAFLDAEGRIVKQLSAMPPWRTSSIYFKARSVLELPAGVLGASGTQEGDRLVFTPGEAPGVKTR</sequence>
<keyword evidence="2" id="KW-1185">Reference proteome</keyword>
<dbReference type="Proteomes" id="UP000268313">
    <property type="component" value="Unassembled WGS sequence"/>
</dbReference>
<feature type="non-terminal residue" evidence="1">
    <location>
        <position position="125"/>
    </location>
</feature>
<dbReference type="RefSeq" id="WP_147450540.1">
    <property type="nucleotide sequence ID" value="NZ_RAWE01000468.1"/>
</dbReference>
<name>A0A3A8JIR4_9BACT</name>
<dbReference type="InterPro" id="IPR003795">
    <property type="entry name" value="DUF192"/>
</dbReference>
<dbReference type="OrthoDB" id="9813379at2"/>
<evidence type="ECO:0000313" key="2">
    <source>
        <dbReference type="Proteomes" id="UP000268313"/>
    </source>
</evidence>
<dbReference type="Pfam" id="PF02643">
    <property type="entry name" value="DUF192"/>
    <property type="match status" value="1"/>
</dbReference>
<dbReference type="PANTHER" id="PTHR37953:SF1">
    <property type="entry name" value="UPF0127 PROTEIN MJ1496"/>
    <property type="match status" value="1"/>
</dbReference>
<dbReference type="InterPro" id="IPR038695">
    <property type="entry name" value="Saro_0823-like_sf"/>
</dbReference>
<dbReference type="AlphaFoldDB" id="A0A3A8JIR4"/>
<dbReference type="PANTHER" id="PTHR37953">
    <property type="entry name" value="UPF0127 PROTEIN MJ1496"/>
    <property type="match status" value="1"/>
</dbReference>
<accession>A0A3A8JIR4</accession>
<comment type="caution">
    <text evidence="1">The sequence shown here is derived from an EMBL/GenBank/DDBJ whole genome shotgun (WGS) entry which is preliminary data.</text>
</comment>
<dbReference type="Gene3D" id="2.60.120.1140">
    <property type="entry name" value="Protein of unknown function DUF192"/>
    <property type="match status" value="1"/>
</dbReference>
<organism evidence="1 2">
    <name type="scientific">Corallococcus carmarthensis</name>
    <dbReference type="NCBI Taxonomy" id="2316728"/>
    <lineage>
        <taxon>Bacteria</taxon>
        <taxon>Pseudomonadati</taxon>
        <taxon>Myxococcota</taxon>
        <taxon>Myxococcia</taxon>
        <taxon>Myxococcales</taxon>
        <taxon>Cystobacterineae</taxon>
        <taxon>Myxococcaceae</taxon>
        <taxon>Corallococcus</taxon>
    </lineage>
</organism>